<dbReference type="GO" id="GO:0016705">
    <property type="term" value="F:oxidoreductase activity, acting on paired donors, with incorporation or reduction of molecular oxygen"/>
    <property type="evidence" value="ECO:0007669"/>
    <property type="project" value="InterPro"/>
</dbReference>
<protein>
    <recommendedName>
        <fullName evidence="13">Cytochrome P450</fullName>
    </recommendedName>
</protein>
<accession>A0AAF0W522</accession>
<comment type="similarity">
    <text evidence="2 9">Belongs to the cytochrome P450 family.</text>
</comment>
<evidence type="ECO:0000256" key="4">
    <source>
        <dbReference type="ARBA" id="ARBA00022723"/>
    </source>
</evidence>
<reference evidence="11" key="1">
    <citation type="journal article" date="2016" name="Nat. Genet.">
        <title>A high-quality carrot genome assembly provides new insights into carotenoid accumulation and asterid genome evolution.</title>
        <authorList>
            <person name="Iorizzo M."/>
            <person name="Ellison S."/>
            <person name="Senalik D."/>
            <person name="Zeng P."/>
            <person name="Satapoomin P."/>
            <person name="Huang J."/>
            <person name="Bowman M."/>
            <person name="Iovene M."/>
            <person name="Sanseverino W."/>
            <person name="Cavagnaro P."/>
            <person name="Yildiz M."/>
            <person name="Macko-Podgorni A."/>
            <person name="Moranska E."/>
            <person name="Grzebelus E."/>
            <person name="Grzebelus D."/>
            <person name="Ashrafi H."/>
            <person name="Zheng Z."/>
            <person name="Cheng S."/>
            <person name="Spooner D."/>
            <person name="Van Deynze A."/>
            <person name="Simon P."/>
        </authorList>
    </citation>
    <scope>NUCLEOTIDE SEQUENCE</scope>
    <source>
        <tissue evidence="11">Leaf</tissue>
    </source>
</reference>
<evidence type="ECO:0000256" key="3">
    <source>
        <dbReference type="ARBA" id="ARBA00022617"/>
    </source>
</evidence>
<dbReference type="Proteomes" id="UP000077755">
    <property type="component" value="Chromosome 1"/>
</dbReference>
<proteinExistence type="inferred from homology"/>
<dbReference type="PROSITE" id="PS00086">
    <property type="entry name" value="CYTOCHROME_P450"/>
    <property type="match status" value="1"/>
</dbReference>
<feature type="binding site" description="axial binding residue" evidence="8">
    <location>
        <position position="451"/>
    </location>
    <ligand>
        <name>heme</name>
        <dbReference type="ChEBI" id="CHEBI:30413"/>
    </ligand>
    <ligandPart>
        <name>Fe</name>
        <dbReference type="ChEBI" id="CHEBI:18248"/>
    </ligandPart>
</feature>
<evidence type="ECO:0000256" key="9">
    <source>
        <dbReference type="RuleBase" id="RU000461"/>
    </source>
</evidence>
<evidence type="ECO:0000256" key="1">
    <source>
        <dbReference type="ARBA" id="ARBA00001971"/>
    </source>
</evidence>
<dbReference type="PRINTS" id="PR00385">
    <property type="entry name" value="P450"/>
</dbReference>
<dbReference type="KEGG" id="dcr:108220653"/>
<dbReference type="PRINTS" id="PR00463">
    <property type="entry name" value="EP450I"/>
</dbReference>
<reference evidence="11" key="2">
    <citation type="submission" date="2022-03" db="EMBL/GenBank/DDBJ databases">
        <title>Draft title - Genomic analysis of global carrot germplasm unveils the trajectory of domestication and the origin of high carotenoid orange carrot.</title>
        <authorList>
            <person name="Iorizzo M."/>
            <person name="Ellison S."/>
            <person name="Senalik D."/>
            <person name="Macko-Podgorni A."/>
            <person name="Grzebelus D."/>
            <person name="Bostan H."/>
            <person name="Rolling W."/>
            <person name="Curaba J."/>
            <person name="Simon P."/>
        </authorList>
    </citation>
    <scope>NUCLEOTIDE SEQUENCE</scope>
    <source>
        <tissue evidence="11">Leaf</tissue>
    </source>
</reference>
<dbReference type="InterPro" id="IPR017972">
    <property type="entry name" value="Cyt_P450_CS"/>
</dbReference>
<evidence type="ECO:0000256" key="5">
    <source>
        <dbReference type="ARBA" id="ARBA00023002"/>
    </source>
</evidence>
<keyword evidence="4 8" id="KW-0479">Metal-binding</keyword>
<dbReference type="GO" id="GO:0005506">
    <property type="term" value="F:iron ion binding"/>
    <property type="evidence" value="ECO:0007669"/>
    <property type="project" value="InterPro"/>
</dbReference>
<evidence type="ECO:0000256" key="6">
    <source>
        <dbReference type="ARBA" id="ARBA00023004"/>
    </source>
</evidence>
<keyword evidence="3 8" id="KW-0349">Heme</keyword>
<dbReference type="GO" id="GO:0004497">
    <property type="term" value="F:monooxygenase activity"/>
    <property type="evidence" value="ECO:0007669"/>
    <property type="project" value="UniProtKB-KW"/>
</dbReference>
<keyword evidence="6 8" id="KW-0408">Iron</keyword>
<dbReference type="PANTHER" id="PTHR47950">
    <property type="entry name" value="CYTOCHROME P450, FAMILY 76, SUBFAMILY C, POLYPEPTIDE 5-RELATED"/>
    <property type="match status" value="1"/>
</dbReference>
<evidence type="ECO:0000256" key="10">
    <source>
        <dbReference type="SAM" id="Phobius"/>
    </source>
</evidence>
<keyword evidence="5 9" id="KW-0560">Oxidoreductase</keyword>
<feature type="transmembrane region" description="Helical" evidence="10">
    <location>
        <begin position="6"/>
        <end position="23"/>
    </location>
</feature>
<dbReference type="PANTHER" id="PTHR47950:SF14">
    <property type="entry name" value="CYTOCHROME P450 76A2-LIKE ISOFORM X1"/>
    <property type="match status" value="1"/>
</dbReference>
<evidence type="ECO:0000256" key="7">
    <source>
        <dbReference type="ARBA" id="ARBA00023033"/>
    </source>
</evidence>
<keyword evidence="10" id="KW-0812">Transmembrane</keyword>
<evidence type="ECO:0000313" key="11">
    <source>
        <dbReference type="EMBL" id="WOG83239.1"/>
    </source>
</evidence>
<evidence type="ECO:0008006" key="13">
    <source>
        <dbReference type="Google" id="ProtNLM"/>
    </source>
</evidence>
<dbReference type="FunFam" id="1.10.630.10:FF:000026">
    <property type="entry name" value="Cytochrome P450 82C4"/>
    <property type="match status" value="1"/>
</dbReference>
<dbReference type="Gene3D" id="1.10.630.10">
    <property type="entry name" value="Cytochrome P450"/>
    <property type="match status" value="1"/>
</dbReference>
<name>A0AAF0W522_DAUCS</name>
<dbReference type="EMBL" id="CP093343">
    <property type="protein sequence ID" value="WOG83239.1"/>
    <property type="molecule type" value="Genomic_DNA"/>
</dbReference>
<sequence length="510" mass="58619">MEWNWNYVTCSILISLISVVWYSKRKNSYARSNLPPGPRGWPIFGNFFDLGKLPHRSLEKLRDRYGPVVWLNLGPAKTMVVLSSGAAEELYKNNDLSFADRFQNDAMTSHDYYKSSMAIGLYSSYWRILKRLCTIELFTIKRINEAASIRRKCVDDMVSWIEKEAEKGESGGIEVVNFVFSAIFNIVGNLTVSRDLVDPQSTMSSEFNNSLSSLQECMLRLNISDLLPWLRRFDIQGIRKDMDECLGKAIEIMTGFVKERKEQRRRKQLDVSSEQRKDFLDVLLDYRGTSKDEPVKLTDHQLTIFLMEMFIAGTHTSSATAEWAMSELLINPDKLQKVKDELARVIGGNRKLEESDLDNLPYLQATVEETLRLHPPGPLTLPRRAMHDTKFMGYNIPKGTQVFVNAWAIGRDKENWEDPLSFKPERFLNSSINYKGQSFEFIPFGGGRRICPGLPLAHRMLPLLLGTLLHHFDWKLCDGKPQIDMMETMGLGTRKEKPLMAVPKRRKTLQ</sequence>
<keyword evidence="12" id="KW-1185">Reference proteome</keyword>
<dbReference type="InterPro" id="IPR001128">
    <property type="entry name" value="Cyt_P450"/>
</dbReference>
<keyword evidence="10" id="KW-1133">Transmembrane helix</keyword>
<keyword evidence="10" id="KW-0472">Membrane</keyword>
<organism evidence="11 12">
    <name type="scientific">Daucus carota subsp. sativus</name>
    <name type="common">Carrot</name>
    <dbReference type="NCBI Taxonomy" id="79200"/>
    <lineage>
        <taxon>Eukaryota</taxon>
        <taxon>Viridiplantae</taxon>
        <taxon>Streptophyta</taxon>
        <taxon>Embryophyta</taxon>
        <taxon>Tracheophyta</taxon>
        <taxon>Spermatophyta</taxon>
        <taxon>Magnoliopsida</taxon>
        <taxon>eudicotyledons</taxon>
        <taxon>Gunneridae</taxon>
        <taxon>Pentapetalae</taxon>
        <taxon>asterids</taxon>
        <taxon>campanulids</taxon>
        <taxon>Apiales</taxon>
        <taxon>Apiaceae</taxon>
        <taxon>Apioideae</taxon>
        <taxon>Scandiceae</taxon>
        <taxon>Daucinae</taxon>
        <taxon>Daucus</taxon>
        <taxon>Daucus sect. Daucus</taxon>
    </lineage>
</organism>
<dbReference type="CDD" id="cd11073">
    <property type="entry name" value="CYP76-like"/>
    <property type="match status" value="1"/>
</dbReference>
<evidence type="ECO:0000313" key="12">
    <source>
        <dbReference type="Proteomes" id="UP000077755"/>
    </source>
</evidence>
<dbReference type="SUPFAM" id="SSF48264">
    <property type="entry name" value="Cytochrome P450"/>
    <property type="match status" value="1"/>
</dbReference>
<comment type="cofactor">
    <cofactor evidence="1 8">
        <name>heme</name>
        <dbReference type="ChEBI" id="CHEBI:30413"/>
    </cofactor>
</comment>
<dbReference type="GO" id="GO:0020037">
    <property type="term" value="F:heme binding"/>
    <property type="evidence" value="ECO:0007669"/>
    <property type="project" value="InterPro"/>
</dbReference>
<dbReference type="Pfam" id="PF00067">
    <property type="entry name" value="p450"/>
    <property type="match status" value="1"/>
</dbReference>
<dbReference type="InterPro" id="IPR036396">
    <property type="entry name" value="Cyt_P450_sf"/>
</dbReference>
<gene>
    <name evidence="11" type="ORF">DCAR_0102414</name>
</gene>
<keyword evidence="7 9" id="KW-0503">Monooxygenase</keyword>
<evidence type="ECO:0000256" key="8">
    <source>
        <dbReference type="PIRSR" id="PIRSR602401-1"/>
    </source>
</evidence>
<dbReference type="InterPro" id="IPR002401">
    <property type="entry name" value="Cyt_P450_E_grp-I"/>
</dbReference>
<dbReference type="AlphaFoldDB" id="A0AAF0W522"/>
<evidence type="ECO:0000256" key="2">
    <source>
        <dbReference type="ARBA" id="ARBA00010617"/>
    </source>
</evidence>